<gene>
    <name evidence="1" type="ORF">QRD43_18255</name>
</gene>
<evidence type="ECO:0008006" key="3">
    <source>
        <dbReference type="Google" id="ProtNLM"/>
    </source>
</evidence>
<dbReference type="InterPro" id="IPR043519">
    <property type="entry name" value="NT_sf"/>
</dbReference>
<organism evidence="1 2">
    <name type="scientific">Roseateles subflavus</name>
    <dbReference type="NCBI Taxonomy" id="3053353"/>
    <lineage>
        <taxon>Bacteria</taxon>
        <taxon>Pseudomonadati</taxon>
        <taxon>Pseudomonadota</taxon>
        <taxon>Betaproteobacteria</taxon>
        <taxon>Burkholderiales</taxon>
        <taxon>Sphaerotilaceae</taxon>
        <taxon>Roseateles</taxon>
    </lineage>
</organism>
<dbReference type="RefSeq" id="WP_285983933.1">
    <property type="nucleotide sequence ID" value="NZ_JASVDS010000005.1"/>
</dbReference>
<sequence length="265" mass="29806">MPLLTRPQLIETLQAAVAAHPDVDAAWEGGSAAFSYRDELSDIDAVLVVADEAIEPVFAAVEAALAALSPIALLHEVTGTSGYRQRFYRLRDCSEFLVVDLVLIRRSDPLLFREVELHGHGRVWHDRTGVLHEVHLDVEQDLAAARARIPVLATAFEMFQHIPTKERQRGRAVEALHFYQSMTVRPLMEALRLLHCPARRVFGPRYLARDLPADVCRRLERLSFVRDLEDLATQQAAAEAWFHECLALLRREGPGARQALSPQGR</sequence>
<dbReference type="Gene3D" id="3.30.460.10">
    <property type="entry name" value="Beta Polymerase, domain 2"/>
    <property type="match status" value="1"/>
</dbReference>
<reference evidence="1 2" key="1">
    <citation type="submission" date="2023-06" db="EMBL/GenBank/DDBJ databases">
        <title>Pelomonas sp. APW6 16S ribosomal RNA gene genome sequencing and assembly.</title>
        <authorList>
            <person name="Woo H."/>
        </authorList>
    </citation>
    <scope>NUCLEOTIDE SEQUENCE [LARGE SCALE GENOMIC DNA]</scope>
    <source>
        <strain evidence="1 2">APW6</strain>
    </source>
</reference>
<name>A0ABT7LLX0_9BURK</name>
<protein>
    <recommendedName>
        <fullName evidence="3">Polymerase nucleotidyl transferase domain-containing protein</fullName>
    </recommendedName>
</protein>
<dbReference type="EMBL" id="JASVDS010000005">
    <property type="protein sequence ID" value="MDL5033859.1"/>
    <property type="molecule type" value="Genomic_DNA"/>
</dbReference>
<dbReference type="Proteomes" id="UP001238603">
    <property type="component" value="Unassembled WGS sequence"/>
</dbReference>
<evidence type="ECO:0000313" key="1">
    <source>
        <dbReference type="EMBL" id="MDL5033859.1"/>
    </source>
</evidence>
<accession>A0ABT7LLX0</accession>
<proteinExistence type="predicted"/>
<keyword evidence="2" id="KW-1185">Reference proteome</keyword>
<evidence type="ECO:0000313" key="2">
    <source>
        <dbReference type="Proteomes" id="UP001238603"/>
    </source>
</evidence>
<comment type="caution">
    <text evidence="1">The sequence shown here is derived from an EMBL/GenBank/DDBJ whole genome shotgun (WGS) entry which is preliminary data.</text>
</comment>